<dbReference type="Proteomes" id="UP000076489">
    <property type="component" value="Unassembled WGS sequence"/>
</dbReference>
<proteinExistence type="predicted"/>
<protein>
    <submittedName>
        <fullName evidence="1">Uncharacterized protein</fullName>
    </submittedName>
</protein>
<gene>
    <name evidence="1" type="ORF">A1D17_04070</name>
</gene>
<dbReference type="AlphaFoldDB" id="A0A161ZAI1"/>
<sequence length="238" mass="26883">MAGDVILTKCPIVKIENVELDTYLDVSGFGDYKIITFQRQLIWLRSAEAKVLLMRKGKVLRSLSSFNDYCGYLTSAGAAIEAAKRFAVSEEVWPESEVQVVVSLDIVDEPSIFDLSSRGMDYMEMSTSQIAYRPLDETEGRQFAYSGTEDMDAWVRGDSESKFQLHSQVPWVKRTALVSGHALWDSSKHLANPAADIQIAATIEQYRAEVVDYTLELIEQREALRTKMLERRAHMSAL</sequence>
<evidence type="ECO:0000313" key="1">
    <source>
        <dbReference type="EMBL" id="KZN20727.1"/>
    </source>
</evidence>
<dbReference type="EMBL" id="LUKJ01000002">
    <property type="protein sequence ID" value="KZN20727.1"/>
    <property type="molecule type" value="Genomic_DNA"/>
</dbReference>
<name>A0A161ZAI1_PSEFL</name>
<comment type="caution">
    <text evidence="1">The sequence shown here is derived from an EMBL/GenBank/DDBJ whole genome shotgun (WGS) entry which is preliminary data.</text>
</comment>
<dbReference type="RefSeq" id="WP_063340774.1">
    <property type="nucleotide sequence ID" value="NZ_LUKJ01000002.1"/>
</dbReference>
<reference evidence="2" key="1">
    <citation type="submission" date="2016-03" db="EMBL/GenBank/DDBJ databases">
        <authorList>
            <person name="Ray J."/>
            <person name="Price M."/>
            <person name="Deutschbauer A."/>
        </authorList>
    </citation>
    <scope>NUCLEOTIDE SEQUENCE [LARGE SCALE GENOMIC DNA]</scope>
    <source>
        <strain evidence="2">FW300-N1B4</strain>
    </source>
</reference>
<evidence type="ECO:0000313" key="2">
    <source>
        <dbReference type="Proteomes" id="UP000076489"/>
    </source>
</evidence>
<organism evidence="1 2">
    <name type="scientific">Pseudomonas fluorescens</name>
    <dbReference type="NCBI Taxonomy" id="294"/>
    <lineage>
        <taxon>Bacteria</taxon>
        <taxon>Pseudomonadati</taxon>
        <taxon>Pseudomonadota</taxon>
        <taxon>Gammaproteobacteria</taxon>
        <taxon>Pseudomonadales</taxon>
        <taxon>Pseudomonadaceae</taxon>
        <taxon>Pseudomonas</taxon>
    </lineage>
</organism>
<reference evidence="1 2" key="2">
    <citation type="journal article" date="2018" name="Nature">
        <title>Mutant phenotypes for thousands of bacterial genes of unknown function.</title>
        <authorList>
            <person name="Price M.N."/>
            <person name="Wetmore K.M."/>
            <person name="Waters R.J."/>
            <person name="Callaghan M."/>
            <person name="Ray J."/>
            <person name="Liu H."/>
            <person name="Kuehl J.V."/>
            <person name="Melnyk R.A."/>
            <person name="Lamson J.S."/>
            <person name="Suh Y."/>
            <person name="Carlson H.K."/>
            <person name="Esquivel Z."/>
            <person name="Sadeeshkumar H."/>
            <person name="Chakraborty R."/>
            <person name="Zane G.M."/>
            <person name="Rubin B.E."/>
            <person name="Wall J.D."/>
            <person name="Visel A."/>
            <person name="Bristow J."/>
            <person name="Blow M.J."/>
            <person name="Arkin A.P."/>
            <person name="Deutschbauer A.M."/>
        </authorList>
    </citation>
    <scope>NUCLEOTIDE SEQUENCE [LARGE SCALE GENOMIC DNA]</scope>
    <source>
        <strain evidence="1 2">FW300-N1B4</strain>
    </source>
</reference>
<accession>A0A161ZAI1</accession>